<sequence length="370" mass="43172">MSIKKNFVFHLLSLFVVCLQITCVVPLPSLESQRIGNNFERQSEPILETQTYEVAPGITYEYIYVEAHDGCNVKKPTFLFLHGFPSSLHCWRHQIEYFSRQGYGCLAVNTMGYGKSYSPMNKTEYKTKSMVDHFMTLLNHLNLDKVVVVGHDWGTRPASRIVLYQPERTLGLILLSIDYMAPRIFDLDQMIAISEAYCGYDSLGYWKFFDSDDAATIIENNLESFIDLIYASNTTLFKTHFTPIGKMRQWLINNHKTARATYMTENDYNILRQYLNKGMQPKLNWYRAIIANVDWEDEKNIDPTVRRQILFMRGKQVDVCRETSLTKQSSFTPSIEIIDFDTGHWLMEEQPKAINQAIEEWIKKFYKSDL</sequence>
<gene>
    <name evidence="6" type="ORF">OTI717_LOCUS14371</name>
    <name evidence="5" type="ORF">RFH988_LOCUS26197</name>
</gene>
<dbReference type="InterPro" id="IPR000639">
    <property type="entry name" value="Epox_hydrolase-like"/>
</dbReference>
<protein>
    <recommendedName>
        <fullName evidence="4">AB hydrolase-1 domain-containing protein</fullName>
    </recommendedName>
</protein>
<organism evidence="6 7">
    <name type="scientific">Rotaria sordida</name>
    <dbReference type="NCBI Taxonomy" id="392033"/>
    <lineage>
        <taxon>Eukaryota</taxon>
        <taxon>Metazoa</taxon>
        <taxon>Spiralia</taxon>
        <taxon>Gnathifera</taxon>
        <taxon>Rotifera</taxon>
        <taxon>Eurotatoria</taxon>
        <taxon>Bdelloidea</taxon>
        <taxon>Philodinida</taxon>
        <taxon>Philodinidae</taxon>
        <taxon>Rotaria</taxon>
    </lineage>
</organism>
<dbReference type="PRINTS" id="PR00412">
    <property type="entry name" value="EPOXHYDRLASE"/>
</dbReference>
<evidence type="ECO:0000313" key="5">
    <source>
        <dbReference type="EMBL" id="CAF1231611.1"/>
    </source>
</evidence>
<dbReference type="InterPro" id="IPR029058">
    <property type="entry name" value="AB_hydrolase_fold"/>
</dbReference>
<keyword evidence="1" id="KW-0378">Hydrolase</keyword>
<keyword evidence="3" id="KW-0732">Signal</keyword>
<dbReference type="Gene3D" id="3.40.50.1820">
    <property type="entry name" value="alpha/beta hydrolase"/>
    <property type="match status" value="1"/>
</dbReference>
<dbReference type="EMBL" id="CAJNOO010002059">
    <property type="protein sequence ID" value="CAF1231611.1"/>
    <property type="molecule type" value="Genomic_DNA"/>
</dbReference>
<evidence type="ECO:0000256" key="3">
    <source>
        <dbReference type="SAM" id="SignalP"/>
    </source>
</evidence>
<dbReference type="GO" id="GO:0004301">
    <property type="term" value="F:epoxide hydrolase activity"/>
    <property type="evidence" value="ECO:0007669"/>
    <property type="project" value="UniProtKB-ARBA"/>
</dbReference>
<feature type="domain" description="AB hydrolase-1" evidence="4">
    <location>
        <begin position="76"/>
        <end position="350"/>
    </location>
</feature>
<evidence type="ECO:0000313" key="7">
    <source>
        <dbReference type="Proteomes" id="UP000663823"/>
    </source>
</evidence>
<comment type="caution">
    <text evidence="6">The sequence shown here is derived from an EMBL/GenBank/DDBJ whole genome shotgun (WGS) entry which is preliminary data.</text>
</comment>
<dbReference type="Proteomes" id="UP000663882">
    <property type="component" value="Unassembled WGS sequence"/>
</dbReference>
<evidence type="ECO:0000256" key="2">
    <source>
        <dbReference type="ARBA" id="ARBA00038334"/>
    </source>
</evidence>
<evidence type="ECO:0000256" key="1">
    <source>
        <dbReference type="ARBA" id="ARBA00022801"/>
    </source>
</evidence>
<evidence type="ECO:0000259" key="4">
    <source>
        <dbReference type="Pfam" id="PF00561"/>
    </source>
</evidence>
<feature type="signal peptide" evidence="3">
    <location>
        <begin position="1"/>
        <end position="26"/>
    </location>
</feature>
<proteinExistence type="inferred from homology"/>
<evidence type="ECO:0000313" key="6">
    <source>
        <dbReference type="EMBL" id="CAF3729851.1"/>
    </source>
</evidence>
<dbReference type="AlphaFoldDB" id="A0A818WXR4"/>
<dbReference type="Proteomes" id="UP000663823">
    <property type="component" value="Unassembled WGS sequence"/>
</dbReference>
<comment type="similarity">
    <text evidence="2">Belongs to the AB hydrolase superfamily. Epoxide hydrolase family.</text>
</comment>
<dbReference type="PANTHER" id="PTHR43329">
    <property type="entry name" value="EPOXIDE HYDROLASE"/>
    <property type="match status" value="1"/>
</dbReference>
<dbReference type="EMBL" id="CAJOAX010001600">
    <property type="protein sequence ID" value="CAF3729851.1"/>
    <property type="molecule type" value="Genomic_DNA"/>
</dbReference>
<accession>A0A818WXR4</accession>
<reference evidence="6" key="1">
    <citation type="submission" date="2021-02" db="EMBL/GenBank/DDBJ databases">
        <authorList>
            <person name="Nowell W R."/>
        </authorList>
    </citation>
    <scope>NUCLEOTIDE SEQUENCE</scope>
</reference>
<dbReference type="Pfam" id="PF00561">
    <property type="entry name" value="Abhydrolase_1"/>
    <property type="match status" value="1"/>
</dbReference>
<name>A0A818WXR4_9BILA</name>
<dbReference type="OrthoDB" id="408373at2759"/>
<feature type="chain" id="PRO_5035692548" description="AB hydrolase-1 domain-containing protein" evidence="3">
    <location>
        <begin position="27"/>
        <end position="370"/>
    </location>
</feature>
<dbReference type="SUPFAM" id="SSF53474">
    <property type="entry name" value="alpha/beta-Hydrolases"/>
    <property type="match status" value="1"/>
</dbReference>
<dbReference type="InterPro" id="IPR000073">
    <property type="entry name" value="AB_hydrolase_1"/>
</dbReference>